<name>A0A8S5T2N5_9CAUD</name>
<reference evidence="1" key="1">
    <citation type="journal article" date="2021" name="Proc. Natl. Acad. Sci. U.S.A.">
        <title>A Catalog of Tens of Thousands of Viruses from Human Metagenomes Reveals Hidden Associations with Chronic Diseases.</title>
        <authorList>
            <person name="Tisza M.J."/>
            <person name="Buck C.B."/>
        </authorList>
    </citation>
    <scope>NUCLEOTIDE SEQUENCE</scope>
    <source>
        <strain evidence="1">Ct5ra14</strain>
    </source>
</reference>
<accession>A0A8S5T2N5</accession>
<organism evidence="1">
    <name type="scientific">Myoviridae sp. ct5ra14</name>
    <dbReference type="NCBI Taxonomy" id="2827659"/>
    <lineage>
        <taxon>Viruses</taxon>
        <taxon>Duplodnaviria</taxon>
        <taxon>Heunggongvirae</taxon>
        <taxon>Uroviricota</taxon>
        <taxon>Caudoviricetes</taxon>
    </lineage>
</organism>
<sequence length="85" mass="10094">MLLKVKRVVPRAYEIYYKGKNIISLIRPKHNDWRFSGFFMKEQDKVNDLLLANVFGQSFRTKRRALIELEVIFARFESLLAESIS</sequence>
<evidence type="ECO:0000313" key="1">
    <source>
        <dbReference type="EMBL" id="DAF57231.1"/>
    </source>
</evidence>
<dbReference type="EMBL" id="BK032730">
    <property type="protein sequence ID" value="DAF57231.1"/>
    <property type="molecule type" value="Genomic_DNA"/>
</dbReference>
<protein>
    <submittedName>
        <fullName evidence="1">Uncharacterized protein</fullName>
    </submittedName>
</protein>
<proteinExistence type="predicted"/>